<dbReference type="InterPro" id="IPR039426">
    <property type="entry name" value="TonB-dep_rcpt-like"/>
</dbReference>
<dbReference type="Gene3D" id="2.60.40.1120">
    <property type="entry name" value="Carboxypeptidase-like, regulatory domain"/>
    <property type="match status" value="1"/>
</dbReference>
<comment type="subcellular location">
    <subcellularLocation>
        <location evidence="1 7">Cell outer membrane</location>
        <topology evidence="1 7">Multi-pass membrane protein</topology>
    </subcellularLocation>
</comment>
<evidence type="ECO:0000259" key="9">
    <source>
        <dbReference type="Pfam" id="PF07715"/>
    </source>
</evidence>
<evidence type="ECO:0000256" key="2">
    <source>
        <dbReference type="ARBA" id="ARBA00022448"/>
    </source>
</evidence>
<dbReference type="NCBIfam" id="TIGR04057">
    <property type="entry name" value="SusC_RagA_signa"/>
    <property type="match status" value="1"/>
</dbReference>
<dbReference type="InterPro" id="IPR037066">
    <property type="entry name" value="Plug_dom_sf"/>
</dbReference>
<dbReference type="SUPFAM" id="SSF56935">
    <property type="entry name" value="Porins"/>
    <property type="match status" value="1"/>
</dbReference>
<feature type="chain" id="PRO_5009283753" evidence="8">
    <location>
        <begin position="33"/>
        <end position="1012"/>
    </location>
</feature>
<organism evidence="10 11">
    <name type="scientific">Sphingobacterium lactis</name>
    <dbReference type="NCBI Taxonomy" id="797291"/>
    <lineage>
        <taxon>Bacteria</taxon>
        <taxon>Pseudomonadati</taxon>
        <taxon>Bacteroidota</taxon>
        <taxon>Sphingobacteriia</taxon>
        <taxon>Sphingobacteriales</taxon>
        <taxon>Sphingobacteriaceae</taxon>
        <taxon>Sphingobacterium</taxon>
    </lineage>
</organism>
<dbReference type="EMBL" id="FNUT01000001">
    <property type="protein sequence ID" value="SEF46217.1"/>
    <property type="molecule type" value="Genomic_DNA"/>
</dbReference>
<dbReference type="InterPro" id="IPR023996">
    <property type="entry name" value="TonB-dep_OMP_SusC/RagA"/>
</dbReference>
<dbReference type="InterPro" id="IPR023997">
    <property type="entry name" value="TonB-dep_OMP_SusC/RagA_CS"/>
</dbReference>
<keyword evidence="3 7" id="KW-1134">Transmembrane beta strand</keyword>
<dbReference type="InterPro" id="IPR008969">
    <property type="entry name" value="CarboxyPept-like_regulatory"/>
</dbReference>
<proteinExistence type="inferred from homology"/>
<dbReference type="Proteomes" id="UP000236731">
    <property type="component" value="Unassembled WGS sequence"/>
</dbReference>
<dbReference type="PROSITE" id="PS52016">
    <property type="entry name" value="TONB_DEPENDENT_REC_3"/>
    <property type="match status" value="1"/>
</dbReference>
<evidence type="ECO:0000256" key="6">
    <source>
        <dbReference type="ARBA" id="ARBA00023237"/>
    </source>
</evidence>
<dbReference type="NCBIfam" id="TIGR04056">
    <property type="entry name" value="OMP_RagA_SusC"/>
    <property type="match status" value="1"/>
</dbReference>
<keyword evidence="8" id="KW-0732">Signal</keyword>
<accession>A0A1H5S8S8</accession>
<comment type="similarity">
    <text evidence="7">Belongs to the TonB-dependent receptor family.</text>
</comment>
<dbReference type="SUPFAM" id="SSF49464">
    <property type="entry name" value="Carboxypeptidase regulatory domain-like"/>
    <property type="match status" value="1"/>
</dbReference>
<evidence type="ECO:0000256" key="8">
    <source>
        <dbReference type="SAM" id="SignalP"/>
    </source>
</evidence>
<dbReference type="Gene3D" id="2.40.170.20">
    <property type="entry name" value="TonB-dependent receptor, beta-barrel domain"/>
    <property type="match status" value="1"/>
</dbReference>
<gene>
    <name evidence="10" type="ORF">SAMN05421877_101179</name>
</gene>
<dbReference type="InterPro" id="IPR012910">
    <property type="entry name" value="Plug_dom"/>
</dbReference>
<feature type="domain" description="TonB-dependent receptor plug" evidence="9">
    <location>
        <begin position="139"/>
        <end position="244"/>
    </location>
</feature>
<evidence type="ECO:0000256" key="3">
    <source>
        <dbReference type="ARBA" id="ARBA00022452"/>
    </source>
</evidence>
<keyword evidence="6 7" id="KW-0998">Cell outer membrane</keyword>
<feature type="signal peptide" evidence="8">
    <location>
        <begin position="1"/>
        <end position="32"/>
    </location>
</feature>
<dbReference type="Pfam" id="PF13715">
    <property type="entry name" value="CarbopepD_reg_2"/>
    <property type="match status" value="1"/>
</dbReference>
<dbReference type="AlphaFoldDB" id="A0A1H5S8S8"/>
<dbReference type="Pfam" id="PF07715">
    <property type="entry name" value="Plug"/>
    <property type="match status" value="1"/>
</dbReference>
<dbReference type="InterPro" id="IPR036942">
    <property type="entry name" value="Beta-barrel_TonB_sf"/>
</dbReference>
<evidence type="ECO:0000256" key="7">
    <source>
        <dbReference type="PROSITE-ProRule" id="PRU01360"/>
    </source>
</evidence>
<dbReference type="GO" id="GO:0009279">
    <property type="term" value="C:cell outer membrane"/>
    <property type="evidence" value="ECO:0007669"/>
    <property type="project" value="UniProtKB-SubCell"/>
</dbReference>
<evidence type="ECO:0000256" key="1">
    <source>
        <dbReference type="ARBA" id="ARBA00004571"/>
    </source>
</evidence>
<keyword evidence="2 7" id="KW-0813">Transport</keyword>
<evidence type="ECO:0000313" key="10">
    <source>
        <dbReference type="EMBL" id="SEF46217.1"/>
    </source>
</evidence>
<name>A0A1H5S8S8_9SPHI</name>
<dbReference type="Gene3D" id="2.170.130.10">
    <property type="entry name" value="TonB-dependent receptor, plug domain"/>
    <property type="match status" value="1"/>
</dbReference>
<evidence type="ECO:0000313" key="11">
    <source>
        <dbReference type="Proteomes" id="UP000236731"/>
    </source>
</evidence>
<sequence>MIKRFTNHVLLLKRFRYSLSVLLSLGLVQGYAADAGLTKDPAGYYAMQQEVTGKVSSSEGPLASVTVSVKENPSVATSTDANGNFTIAATSGQTLIFSAIGFESREVKVSGTTVNVQLTSTDELIDEIVVTGYSSQKKGEISASIATVSQKQLQDQKSPNISNLLQGKVAGVDVGNGSGRPGAPANIKIRGRNSISSGTAPLWVVDGVVAHGTPVVNPNDIETISILKDAAATTQYGSRGTNGVVIVTTKSAANAGDGIFTVNLSSGVSNFNMGNVKMMNSQQMWDLYQSFNNQDKIPANVTQDVLKTDYDWLKNGTQTAWLQDFSVGYRGGNEKTSVYGSLNYYDDEGTVKGYDYNRMTARLNVDHKLTDKITFKPKLNASYVSTDSRQHSLYDMMLNMPWDSPYKEDGSLKNPTLEGTSSLYNWYGRDARNYLYDLQYNYSEQRTFDISANLDFSYRISDRFTFESTNNLQYYNGTSMAYVDPLSNGGRSDKGSINNFSAKRITRFFNQMLKYNETFDKHKVSAFAGYEFQDYVYQDLGLTGKGIAPGTVIVGNAAAVLNKQGTKNDYSLQSGIVQANYSYDERYNAQASFRLDGSSRFGTEKQYGTFWSVSGAWNVHNEEFFQVPAINLLRLRASYGTVGNLPTSLYASFSTYGLNAQYNGDPAAILNQYQNSMVSWESSKDANLGVELGMFNRLNLSVDLYNKNTDGLLYYITFPSTAGWSGYWLNTGAIRNRGIEVALSGDIIRKEDFSWNVGVNFAHNQNRILELKDGADIPRGDLRRLSEGRDIDSWYMRKWAGVNPENGAPQWEIVDPETGEITKTSNYNAASLQFVGTGTPKFTGGVSTSVTYKGFNLSASGSFLTGAHTFNAARQYFDADGAYPSYNQIALQDGWSRWTPENTNATHPVAMYNNNSSSNKISSRYMEDASFFRLRNVTLGYNFGKTVTDKLKMKGLGLFLSADNLWTATKFTGFDPESAIVGNDDSPSKTESDATSQYPAPKRFIFGLNVTF</sequence>
<protein>
    <submittedName>
        <fullName evidence="10">TonB-linked outer membrane protein, SusC/RagA family</fullName>
    </submittedName>
</protein>
<evidence type="ECO:0000256" key="4">
    <source>
        <dbReference type="ARBA" id="ARBA00022692"/>
    </source>
</evidence>
<reference evidence="11" key="1">
    <citation type="submission" date="2016-10" db="EMBL/GenBank/DDBJ databases">
        <authorList>
            <person name="Varghese N."/>
            <person name="Submissions S."/>
        </authorList>
    </citation>
    <scope>NUCLEOTIDE SEQUENCE [LARGE SCALE GENOMIC DNA]</scope>
    <source>
        <strain evidence="11">DSM 22361</strain>
    </source>
</reference>
<keyword evidence="5 7" id="KW-0472">Membrane</keyword>
<evidence type="ECO:0000256" key="5">
    <source>
        <dbReference type="ARBA" id="ARBA00023136"/>
    </source>
</evidence>
<keyword evidence="4 7" id="KW-0812">Transmembrane</keyword>
<keyword evidence="11" id="KW-1185">Reference proteome</keyword>